<dbReference type="GO" id="GO:0044874">
    <property type="term" value="P:lipoprotein localization to outer membrane"/>
    <property type="evidence" value="ECO:0007669"/>
    <property type="project" value="TreeGrafter"/>
</dbReference>
<keyword evidence="5 7" id="KW-1133">Transmembrane helix</keyword>
<comment type="caution">
    <text evidence="10">The sequence shown here is derived from an EMBL/GenBank/DDBJ whole genome shotgun (WGS) entry which is preliminary data.</text>
</comment>
<dbReference type="InterPro" id="IPR003838">
    <property type="entry name" value="ABC3_permease_C"/>
</dbReference>
<name>A0A2S4JJH7_9SPIO</name>
<dbReference type="InterPro" id="IPR051447">
    <property type="entry name" value="Lipoprotein-release_system"/>
</dbReference>
<evidence type="ECO:0000256" key="6">
    <source>
        <dbReference type="ARBA" id="ARBA00023136"/>
    </source>
</evidence>
<dbReference type="AlphaFoldDB" id="A0A2S4JJH7"/>
<evidence type="ECO:0000313" key="11">
    <source>
        <dbReference type="Proteomes" id="UP000237350"/>
    </source>
</evidence>
<dbReference type="GO" id="GO:0098797">
    <property type="term" value="C:plasma membrane protein complex"/>
    <property type="evidence" value="ECO:0007669"/>
    <property type="project" value="TreeGrafter"/>
</dbReference>
<dbReference type="RefSeq" id="WP_103680648.1">
    <property type="nucleotide sequence ID" value="NZ_LPWH01000093.1"/>
</dbReference>
<keyword evidence="6 7" id="KW-0472">Membrane</keyword>
<feature type="transmembrane region" description="Helical" evidence="7">
    <location>
        <begin position="332"/>
        <end position="361"/>
    </location>
</feature>
<evidence type="ECO:0000256" key="3">
    <source>
        <dbReference type="ARBA" id="ARBA00022475"/>
    </source>
</evidence>
<sequence length="427" mass="46674">MTGLRWGEISFLARLAGKNLTRYRRRTAITTGAVALGVGIFIAMTSLLQGIRSESERNLARYVTGSAAIASRGYWDDRSRRSLDRLVGNTSALLEKLEKNAIAAAPRVSFRGELIVHYDPYPEEGSLFLDFCGIDPRKDPAVFHLDRTIRDGRFLRAGKPEILLGSWLADQLGAKPGFPVTVITRTRQGFHQLLDLEVAGIFDTPHPGLNRSTVYLPLDQVQEDLELGEAVTMIHIALDEALPGRGDPTQAARLAGEHSPGEPLEVLTFHEMTREFSRAFDMQDSMLNAILLLLGLIAAVGITNTMVMAVLEREEEIAMMQALGMNHRELRLLFALEGSTIGAIGGLVGLVIGAGLSWYLVTWGIDYTPLLEDLKSDYPFSGVLQGVWSVPALAGTPLGAICLATTVALLPLGRMFSLPITDLLRRT</sequence>
<dbReference type="InterPro" id="IPR025857">
    <property type="entry name" value="MacB_PCD"/>
</dbReference>
<feature type="domain" description="MacB-like periplasmic core" evidence="9">
    <location>
        <begin position="27"/>
        <end position="240"/>
    </location>
</feature>
<feature type="transmembrane region" description="Helical" evidence="7">
    <location>
        <begin position="28"/>
        <end position="48"/>
    </location>
</feature>
<dbReference type="PANTHER" id="PTHR30489">
    <property type="entry name" value="LIPOPROTEIN-RELEASING SYSTEM TRANSMEMBRANE PROTEIN LOLE"/>
    <property type="match status" value="1"/>
</dbReference>
<dbReference type="Proteomes" id="UP000237350">
    <property type="component" value="Unassembled WGS sequence"/>
</dbReference>
<feature type="transmembrane region" description="Helical" evidence="7">
    <location>
        <begin position="286"/>
        <end position="311"/>
    </location>
</feature>
<dbReference type="PANTHER" id="PTHR30489:SF0">
    <property type="entry name" value="LIPOPROTEIN-RELEASING SYSTEM TRANSMEMBRANE PROTEIN LOLE"/>
    <property type="match status" value="1"/>
</dbReference>
<evidence type="ECO:0000256" key="1">
    <source>
        <dbReference type="ARBA" id="ARBA00004651"/>
    </source>
</evidence>
<dbReference type="OrthoDB" id="9780560at2"/>
<comment type="similarity">
    <text evidence="2">Belongs to the ABC-4 integral membrane protein family. LolC/E subfamily.</text>
</comment>
<evidence type="ECO:0000259" key="9">
    <source>
        <dbReference type="Pfam" id="PF12704"/>
    </source>
</evidence>
<reference evidence="11" key="1">
    <citation type="submission" date="2015-12" db="EMBL/GenBank/DDBJ databases">
        <authorList>
            <person name="Lodha T.D."/>
            <person name="Chintalapati S."/>
            <person name="Chintalapati V.R."/>
            <person name="Sravanthi T."/>
        </authorList>
    </citation>
    <scope>NUCLEOTIDE SEQUENCE [LARGE SCALE GENOMIC DNA]</scope>
    <source>
        <strain evidence="11">JC133</strain>
    </source>
</reference>
<dbReference type="Pfam" id="PF02687">
    <property type="entry name" value="FtsX"/>
    <property type="match status" value="1"/>
</dbReference>
<organism evidence="10 11">
    <name type="scientific">Alkalispirochaeta sphaeroplastigenens</name>
    <dbReference type="NCBI Taxonomy" id="1187066"/>
    <lineage>
        <taxon>Bacteria</taxon>
        <taxon>Pseudomonadati</taxon>
        <taxon>Spirochaetota</taxon>
        <taxon>Spirochaetia</taxon>
        <taxon>Spirochaetales</taxon>
        <taxon>Spirochaetaceae</taxon>
        <taxon>Alkalispirochaeta</taxon>
    </lineage>
</organism>
<feature type="transmembrane region" description="Helical" evidence="7">
    <location>
        <begin position="388"/>
        <end position="410"/>
    </location>
</feature>
<keyword evidence="4 7" id="KW-0812">Transmembrane</keyword>
<evidence type="ECO:0000313" key="10">
    <source>
        <dbReference type="EMBL" id="POQ99688.1"/>
    </source>
</evidence>
<comment type="subcellular location">
    <subcellularLocation>
        <location evidence="1">Cell membrane</location>
        <topology evidence="1">Multi-pass membrane protein</topology>
    </subcellularLocation>
</comment>
<evidence type="ECO:0000256" key="5">
    <source>
        <dbReference type="ARBA" id="ARBA00022989"/>
    </source>
</evidence>
<feature type="domain" description="ABC3 transporter permease C-terminal" evidence="8">
    <location>
        <begin position="289"/>
        <end position="418"/>
    </location>
</feature>
<evidence type="ECO:0000256" key="4">
    <source>
        <dbReference type="ARBA" id="ARBA00022692"/>
    </source>
</evidence>
<evidence type="ECO:0000256" key="7">
    <source>
        <dbReference type="SAM" id="Phobius"/>
    </source>
</evidence>
<evidence type="ECO:0008006" key="12">
    <source>
        <dbReference type="Google" id="ProtNLM"/>
    </source>
</evidence>
<dbReference type="EMBL" id="LPWH01000093">
    <property type="protein sequence ID" value="POQ99688.1"/>
    <property type="molecule type" value="Genomic_DNA"/>
</dbReference>
<dbReference type="Pfam" id="PF12704">
    <property type="entry name" value="MacB_PCD"/>
    <property type="match status" value="1"/>
</dbReference>
<protein>
    <recommendedName>
        <fullName evidence="12">ABC3 transporter permease protein domain-containing protein</fullName>
    </recommendedName>
</protein>
<accession>A0A2S4JJH7</accession>
<proteinExistence type="inferred from homology"/>
<keyword evidence="3" id="KW-1003">Cell membrane</keyword>
<keyword evidence="11" id="KW-1185">Reference proteome</keyword>
<evidence type="ECO:0000259" key="8">
    <source>
        <dbReference type="Pfam" id="PF02687"/>
    </source>
</evidence>
<gene>
    <name evidence="10" type="ORF">AU468_10290</name>
</gene>
<evidence type="ECO:0000256" key="2">
    <source>
        <dbReference type="ARBA" id="ARBA00005236"/>
    </source>
</evidence>